<dbReference type="GO" id="GO:0007165">
    <property type="term" value="P:signal transduction"/>
    <property type="evidence" value="ECO:0007669"/>
    <property type="project" value="InterPro"/>
</dbReference>
<keyword evidence="3" id="KW-1185">Reference proteome</keyword>
<dbReference type="InterPro" id="IPR000488">
    <property type="entry name" value="Death_dom"/>
</dbReference>
<organism evidence="2 3">
    <name type="scientific">Owenia fusiformis</name>
    <name type="common">Polychaete worm</name>
    <dbReference type="NCBI Taxonomy" id="6347"/>
    <lineage>
        <taxon>Eukaryota</taxon>
        <taxon>Metazoa</taxon>
        <taxon>Spiralia</taxon>
        <taxon>Lophotrochozoa</taxon>
        <taxon>Annelida</taxon>
        <taxon>Polychaeta</taxon>
        <taxon>Sedentaria</taxon>
        <taxon>Canalipalpata</taxon>
        <taxon>Sabellida</taxon>
        <taxon>Oweniida</taxon>
        <taxon>Oweniidae</taxon>
        <taxon>Owenia</taxon>
    </lineage>
</organism>
<dbReference type="InterPro" id="IPR011029">
    <property type="entry name" value="DEATH-like_dom_sf"/>
</dbReference>
<dbReference type="AlphaFoldDB" id="A0A8J1TVE6"/>
<protein>
    <submittedName>
        <fullName evidence="2">Uncharacterized protein</fullName>
    </submittedName>
</protein>
<proteinExistence type="predicted"/>
<evidence type="ECO:0000313" key="2">
    <source>
        <dbReference type="EMBL" id="CAH1779524.1"/>
    </source>
</evidence>
<dbReference type="Pfam" id="PF00531">
    <property type="entry name" value="Death"/>
    <property type="match status" value="1"/>
</dbReference>
<accession>A0A8J1TVE6</accession>
<comment type="caution">
    <text evidence="2">The sequence shown here is derived from an EMBL/GenBank/DDBJ whole genome shotgun (WGS) entry which is preliminary data.</text>
</comment>
<feature type="region of interest" description="Disordered" evidence="1">
    <location>
        <begin position="224"/>
        <end position="255"/>
    </location>
</feature>
<dbReference type="OrthoDB" id="535509at2759"/>
<evidence type="ECO:0000256" key="1">
    <source>
        <dbReference type="SAM" id="MobiDB-lite"/>
    </source>
</evidence>
<evidence type="ECO:0000313" key="3">
    <source>
        <dbReference type="Proteomes" id="UP000749559"/>
    </source>
</evidence>
<dbReference type="PROSITE" id="PS50017">
    <property type="entry name" value="DEATH_DOMAIN"/>
    <property type="match status" value="1"/>
</dbReference>
<dbReference type="Gene3D" id="1.10.533.10">
    <property type="entry name" value="Death Domain, Fas"/>
    <property type="match status" value="1"/>
</dbReference>
<gene>
    <name evidence="2" type="ORF">OFUS_LOCUS6326</name>
</gene>
<dbReference type="EMBL" id="CAIIXF020000003">
    <property type="protein sequence ID" value="CAH1779524.1"/>
    <property type="molecule type" value="Genomic_DNA"/>
</dbReference>
<dbReference type="Proteomes" id="UP000749559">
    <property type="component" value="Unassembled WGS sequence"/>
</dbReference>
<name>A0A8J1TVE6_OWEFU</name>
<dbReference type="CDD" id="cd01670">
    <property type="entry name" value="Death"/>
    <property type="match status" value="1"/>
</dbReference>
<reference evidence="2" key="1">
    <citation type="submission" date="2022-03" db="EMBL/GenBank/DDBJ databases">
        <authorList>
            <person name="Martin C."/>
        </authorList>
    </citation>
    <scope>NUCLEOTIDE SEQUENCE</scope>
</reference>
<dbReference type="SUPFAM" id="SSF47986">
    <property type="entry name" value="DEATH domain"/>
    <property type="match status" value="1"/>
</dbReference>
<sequence>MAQSMDVQSEKYKEECKSRQTVVRKSLELIADPLRQRVIKMLQDNLKKYTPPSKCTKRGNYIREAIEKDYRNIKIKLSESSVAQLVTIQKSKFTHSVFTYGSLFLTDYDMKKATSFQEIDDPKVYLDLLINVPNVETYHMVDNAKKLSAFWEYTNKNKFQKFTEGATSIFFDTLKKLIQQIVPGAKSDEIIGDIEKWEGKKSSFMPENLKSGEDEQNKEVIEICKPPSSNNLDDDSKLENGSQLEEPDSKTDEVDSKLEELVLNSITPSSSSSEQSTNIDISTRVSKPAPKVNVNANPIKHKHKKICADNLGNNWREFGRHEEVNFTEGKMDNIKADTNMQSETIYRLIHDWCCKLGSKATVSKLAQILVDIDMKHIADEVLQA</sequence>